<gene>
    <name evidence="1" type="ORF">L1987_61536</name>
</gene>
<organism evidence="1 2">
    <name type="scientific">Smallanthus sonchifolius</name>
    <dbReference type="NCBI Taxonomy" id="185202"/>
    <lineage>
        <taxon>Eukaryota</taxon>
        <taxon>Viridiplantae</taxon>
        <taxon>Streptophyta</taxon>
        <taxon>Embryophyta</taxon>
        <taxon>Tracheophyta</taxon>
        <taxon>Spermatophyta</taxon>
        <taxon>Magnoliopsida</taxon>
        <taxon>eudicotyledons</taxon>
        <taxon>Gunneridae</taxon>
        <taxon>Pentapetalae</taxon>
        <taxon>asterids</taxon>
        <taxon>campanulids</taxon>
        <taxon>Asterales</taxon>
        <taxon>Asteraceae</taxon>
        <taxon>Asteroideae</taxon>
        <taxon>Heliantheae alliance</taxon>
        <taxon>Millerieae</taxon>
        <taxon>Smallanthus</taxon>
    </lineage>
</organism>
<dbReference type="EMBL" id="CM042038">
    <property type="protein sequence ID" value="KAI3730366.1"/>
    <property type="molecule type" value="Genomic_DNA"/>
</dbReference>
<reference evidence="2" key="1">
    <citation type="journal article" date="2022" name="Mol. Ecol. Resour.">
        <title>The genomes of chicory, endive, great burdock and yacon provide insights into Asteraceae palaeo-polyploidization history and plant inulin production.</title>
        <authorList>
            <person name="Fan W."/>
            <person name="Wang S."/>
            <person name="Wang H."/>
            <person name="Wang A."/>
            <person name="Jiang F."/>
            <person name="Liu H."/>
            <person name="Zhao H."/>
            <person name="Xu D."/>
            <person name="Zhang Y."/>
        </authorList>
    </citation>
    <scope>NUCLEOTIDE SEQUENCE [LARGE SCALE GENOMIC DNA]</scope>
    <source>
        <strain evidence="2">cv. Yunnan</strain>
    </source>
</reference>
<sequence length="118" mass="13076">MRMPYKLNNNNRGDFKHPSKLEVTRNKRTLRITLFSCVHVALSKEEDASTRWIGGPLLQCLQVGKGGIAQDLRTDGRKRLTYRPILVETGVIAQANGSARVKMGKTEVIASVKAQASI</sequence>
<protein>
    <submittedName>
        <fullName evidence="1">Uncharacterized protein</fullName>
    </submittedName>
</protein>
<reference evidence="1 2" key="2">
    <citation type="journal article" date="2022" name="Mol. Ecol. Resour.">
        <title>The genomes of chicory, endive, great burdock and yacon provide insights into Asteraceae paleo-polyploidization history and plant inulin production.</title>
        <authorList>
            <person name="Fan W."/>
            <person name="Wang S."/>
            <person name="Wang H."/>
            <person name="Wang A."/>
            <person name="Jiang F."/>
            <person name="Liu H."/>
            <person name="Zhao H."/>
            <person name="Xu D."/>
            <person name="Zhang Y."/>
        </authorList>
    </citation>
    <scope>NUCLEOTIDE SEQUENCE [LARGE SCALE GENOMIC DNA]</scope>
    <source>
        <strain evidence="2">cv. Yunnan</strain>
        <tissue evidence="1">Leaves</tissue>
    </source>
</reference>
<accession>A0ACB9C7V2</accession>
<keyword evidence="2" id="KW-1185">Reference proteome</keyword>
<name>A0ACB9C7V2_9ASTR</name>
<evidence type="ECO:0000313" key="1">
    <source>
        <dbReference type="EMBL" id="KAI3730366.1"/>
    </source>
</evidence>
<comment type="caution">
    <text evidence="1">The sequence shown here is derived from an EMBL/GenBank/DDBJ whole genome shotgun (WGS) entry which is preliminary data.</text>
</comment>
<evidence type="ECO:0000313" key="2">
    <source>
        <dbReference type="Proteomes" id="UP001056120"/>
    </source>
</evidence>
<dbReference type="Proteomes" id="UP001056120">
    <property type="component" value="Linkage Group LG21"/>
</dbReference>
<proteinExistence type="predicted"/>